<feature type="chain" id="PRO_5038277806" evidence="2">
    <location>
        <begin position="21"/>
        <end position="461"/>
    </location>
</feature>
<proteinExistence type="predicted"/>
<reference evidence="4" key="1">
    <citation type="submission" date="2021-06" db="EMBL/GenBank/DDBJ databases">
        <title>Description of novel taxa of the family Lachnospiraceae.</title>
        <authorList>
            <person name="Chaplin A.V."/>
            <person name="Sokolova S.R."/>
            <person name="Pikina A.P."/>
            <person name="Korzhanova M."/>
            <person name="Belova V."/>
            <person name="Korostin D."/>
            <person name="Efimov B.A."/>
        </authorList>
    </citation>
    <scope>NUCLEOTIDE SEQUENCE</scope>
    <source>
        <strain evidence="4">ASD5720</strain>
    </source>
</reference>
<feature type="signal peptide" evidence="2">
    <location>
        <begin position="1"/>
        <end position="20"/>
    </location>
</feature>
<evidence type="ECO:0000313" key="3">
    <source>
        <dbReference type="EMBL" id="MBU9736796.1"/>
    </source>
</evidence>
<dbReference type="InterPro" id="IPR050490">
    <property type="entry name" value="Bact_solute-bd_prot1"/>
</dbReference>
<name>A0A949NHX4_9FIRM</name>
<evidence type="ECO:0000313" key="5">
    <source>
        <dbReference type="Proteomes" id="UP000712157"/>
    </source>
</evidence>
<dbReference type="Pfam" id="PF01547">
    <property type="entry name" value="SBP_bac_1"/>
    <property type="match status" value="1"/>
</dbReference>
<sequence>MKAKKVLSVLLAVTLTVMLAACGSGQSQEVAPKAEGGAAGSQEEQPGEKKPAGQENASDEDKVITFWNITTGDPDKAIMNYAVDQFNQNSSSGYQTEVVAVQNDNYKEKLIIAMSSGECPDMYTSWTGGPMIEYIESGFAQPLDDLFYKSDLPNRLTEGSIAQGTYNGHIYAIPVNNVSVTGIFYNKEIFDKYNLQVPETIGQLESVCDTLLGNGITPFALANQEKWTGSQYFMYLATRYGGLDAFTSAADGTGSFEDECFIKAGETIKNWVKKGYFPEGVNSLSWNDGMAKQLFYQENAAMMLTGSGMSSVFMNDSEEFFNKLGWFPFPVAEGVDTDPTLMIGTMGDQFISFNCTGEKLEAAFECVTNYSTPEGAQFMVDKGKIPPVKGIEEKVSNPLLKTVIEYANKASNVQLYYDQYLPPAVAQVHLNTMQEVFGLTMEPAEAAKQMQKANQDYLAEK</sequence>
<dbReference type="PANTHER" id="PTHR43649">
    <property type="entry name" value="ARABINOSE-BINDING PROTEIN-RELATED"/>
    <property type="match status" value="1"/>
</dbReference>
<organism evidence="4 5">
    <name type="scientific">Diplocloster agilis</name>
    <dbReference type="NCBI Taxonomy" id="2850323"/>
    <lineage>
        <taxon>Bacteria</taxon>
        <taxon>Bacillati</taxon>
        <taxon>Bacillota</taxon>
        <taxon>Clostridia</taxon>
        <taxon>Lachnospirales</taxon>
        <taxon>Lachnospiraceae</taxon>
        <taxon>Diplocloster</taxon>
    </lineage>
</organism>
<dbReference type="EMBL" id="JAHQCW010000013">
    <property type="protein sequence ID" value="MBU9736815.1"/>
    <property type="molecule type" value="Genomic_DNA"/>
</dbReference>
<comment type="caution">
    <text evidence="4">The sequence shown here is derived from an EMBL/GenBank/DDBJ whole genome shotgun (WGS) entry which is preliminary data.</text>
</comment>
<dbReference type="InterPro" id="IPR006059">
    <property type="entry name" value="SBP"/>
</dbReference>
<gene>
    <name evidence="3" type="ORF">KTH89_09625</name>
    <name evidence="4" type="ORF">KTH89_09720</name>
</gene>
<accession>A0A949NHX4</accession>
<dbReference type="AlphaFoldDB" id="A0A949NHX4"/>
<dbReference type="Gene3D" id="3.40.190.10">
    <property type="entry name" value="Periplasmic binding protein-like II"/>
    <property type="match status" value="2"/>
</dbReference>
<dbReference type="PANTHER" id="PTHR43649:SF14">
    <property type="entry name" value="BLR3389 PROTEIN"/>
    <property type="match status" value="1"/>
</dbReference>
<protein>
    <submittedName>
        <fullName evidence="4">Extracellular solute-binding protein</fullName>
    </submittedName>
</protein>
<feature type="region of interest" description="Disordered" evidence="1">
    <location>
        <begin position="30"/>
        <end position="58"/>
    </location>
</feature>
<keyword evidence="2" id="KW-0732">Signal</keyword>
<evidence type="ECO:0000256" key="1">
    <source>
        <dbReference type="SAM" id="MobiDB-lite"/>
    </source>
</evidence>
<dbReference type="SUPFAM" id="SSF53850">
    <property type="entry name" value="Periplasmic binding protein-like II"/>
    <property type="match status" value="1"/>
</dbReference>
<dbReference type="RefSeq" id="WP_238721478.1">
    <property type="nucleotide sequence ID" value="NZ_JAHQCW010000013.1"/>
</dbReference>
<dbReference type="Proteomes" id="UP000712157">
    <property type="component" value="Unassembled WGS sequence"/>
</dbReference>
<keyword evidence="5" id="KW-1185">Reference proteome</keyword>
<evidence type="ECO:0000256" key="2">
    <source>
        <dbReference type="SAM" id="SignalP"/>
    </source>
</evidence>
<dbReference type="EMBL" id="JAHQCW010000013">
    <property type="protein sequence ID" value="MBU9736796.1"/>
    <property type="molecule type" value="Genomic_DNA"/>
</dbReference>
<evidence type="ECO:0000313" key="4">
    <source>
        <dbReference type="EMBL" id="MBU9736815.1"/>
    </source>
</evidence>
<dbReference type="PROSITE" id="PS51257">
    <property type="entry name" value="PROKAR_LIPOPROTEIN"/>
    <property type="match status" value="1"/>
</dbReference>